<proteinExistence type="predicted"/>
<keyword evidence="1" id="KW-0732">Signal</keyword>
<gene>
    <name evidence="2" type="ORF">GCM10023143_25910</name>
</gene>
<sequence length="335" mass="36514">MKKILASLGCLAAVILAALPQRSLAQVDAHFSQYYSNPMWLNPALTGVIDGDYRITANYKRQWAELSDPYSTGSISFDTYPFNNLGVGGTILNQSAGDGGWNYTNALLSAAYRVLLDASGMNALSIGIQGGIINRHVDISKLRFGSQYNPITGFDPGASSGETFPKTSSTAFDANFGIMYFNGNPNNTLNPFAGAAVYHLSRPDDPFLGTENERLPMRFDVHGGVRIKASDVINITPQALYMRQGNAHETALGLYGQYMLESQLTDLIFGATWRLQDAVVPYVGFHLGDFVLGVSYDVNVSKLRTASEGKGGIEFSLSFIPHKRITDPKFICPRL</sequence>
<protein>
    <recommendedName>
        <fullName evidence="4">Type IX secretion system membrane protein PorP/SprF</fullName>
    </recommendedName>
</protein>
<evidence type="ECO:0000313" key="3">
    <source>
        <dbReference type="Proteomes" id="UP001501207"/>
    </source>
</evidence>
<keyword evidence="3" id="KW-1185">Reference proteome</keyword>
<evidence type="ECO:0008006" key="4">
    <source>
        <dbReference type="Google" id="ProtNLM"/>
    </source>
</evidence>
<dbReference type="NCBIfam" id="TIGR03519">
    <property type="entry name" value="T9SS_PorP_fam"/>
    <property type="match status" value="1"/>
</dbReference>
<evidence type="ECO:0000313" key="2">
    <source>
        <dbReference type="EMBL" id="GAA4314869.1"/>
    </source>
</evidence>
<name>A0ABP8G0J3_9BACT</name>
<accession>A0ABP8G0J3</accession>
<reference evidence="3" key="1">
    <citation type="journal article" date="2019" name="Int. J. Syst. Evol. Microbiol.">
        <title>The Global Catalogue of Microorganisms (GCM) 10K type strain sequencing project: providing services to taxonomists for standard genome sequencing and annotation.</title>
        <authorList>
            <consortium name="The Broad Institute Genomics Platform"/>
            <consortium name="The Broad Institute Genome Sequencing Center for Infectious Disease"/>
            <person name="Wu L."/>
            <person name="Ma J."/>
        </authorList>
    </citation>
    <scope>NUCLEOTIDE SEQUENCE [LARGE SCALE GENOMIC DNA]</scope>
    <source>
        <strain evidence="3">JCM 17664</strain>
    </source>
</reference>
<dbReference type="RefSeq" id="WP_344979981.1">
    <property type="nucleotide sequence ID" value="NZ_BAABFN010000006.1"/>
</dbReference>
<dbReference type="EMBL" id="BAABFN010000006">
    <property type="protein sequence ID" value="GAA4314869.1"/>
    <property type="molecule type" value="Genomic_DNA"/>
</dbReference>
<dbReference type="Pfam" id="PF11751">
    <property type="entry name" value="PorP_SprF"/>
    <property type="match status" value="1"/>
</dbReference>
<feature type="chain" id="PRO_5045314257" description="Type IX secretion system membrane protein PorP/SprF" evidence="1">
    <location>
        <begin position="26"/>
        <end position="335"/>
    </location>
</feature>
<evidence type="ECO:0000256" key="1">
    <source>
        <dbReference type="SAM" id="SignalP"/>
    </source>
</evidence>
<dbReference type="Proteomes" id="UP001501207">
    <property type="component" value="Unassembled WGS sequence"/>
</dbReference>
<feature type="signal peptide" evidence="1">
    <location>
        <begin position="1"/>
        <end position="25"/>
    </location>
</feature>
<organism evidence="2 3">
    <name type="scientific">Compostibacter hankyongensis</name>
    <dbReference type="NCBI Taxonomy" id="1007089"/>
    <lineage>
        <taxon>Bacteria</taxon>
        <taxon>Pseudomonadati</taxon>
        <taxon>Bacteroidota</taxon>
        <taxon>Chitinophagia</taxon>
        <taxon>Chitinophagales</taxon>
        <taxon>Chitinophagaceae</taxon>
        <taxon>Compostibacter</taxon>
    </lineage>
</organism>
<dbReference type="InterPro" id="IPR019861">
    <property type="entry name" value="PorP/SprF_Bacteroidetes"/>
</dbReference>
<comment type="caution">
    <text evidence="2">The sequence shown here is derived from an EMBL/GenBank/DDBJ whole genome shotgun (WGS) entry which is preliminary data.</text>
</comment>